<feature type="signal peptide" evidence="1">
    <location>
        <begin position="1"/>
        <end position="38"/>
    </location>
</feature>
<dbReference type="EMBL" id="BJYF01000001">
    <property type="protein sequence ID" value="GEN58478.1"/>
    <property type="molecule type" value="Genomic_DNA"/>
</dbReference>
<feature type="domain" description="VOC" evidence="2">
    <location>
        <begin position="187"/>
        <end position="304"/>
    </location>
</feature>
<sequence>MPVLSRKTTSALKTFDWRRLVLSLPVGITLCLANAAHAADSFLPLAVPATNKAMPGKFVYAQLTTPDIVQAERFYGQLLGWTFKESLVSVGRYVQATVNGKSVAGLVERPLDGRHTPLWLPFISTASVDQLVVTAKTWGGSIMFAPHDIPGIGREAIISDAQGGLFAAVQSSSGDPEDSDAPAVQGQWIWNALLTRAPRDATGFYQKLFSYEVRTQDESQGPLRYILSSQASARATVNPLPPRLSADAPARWISFINVDNVAESAKKAVELGGSVISEPHLDHNNSMIAILADPSGAVFGVMEAQASVDGEAK</sequence>
<reference evidence="3 4" key="1">
    <citation type="submission" date="2019-07" db="EMBL/GenBank/DDBJ databases">
        <title>Whole genome shotgun sequence of Acetobacter nitrogenifigens NBRC 105050.</title>
        <authorList>
            <person name="Hosoyama A."/>
            <person name="Uohara A."/>
            <person name="Ohji S."/>
            <person name="Ichikawa N."/>
        </authorList>
    </citation>
    <scope>NUCLEOTIDE SEQUENCE [LARGE SCALE GENOMIC DNA]</scope>
    <source>
        <strain evidence="3 4">NBRC 105050</strain>
    </source>
</reference>
<feature type="chain" id="PRO_5022095949" evidence="1">
    <location>
        <begin position="39"/>
        <end position="313"/>
    </location>
</feature>
<dbReference type="Proteomes" id="UP000321635">
    <property type="component" value="Unassembled WGS sequence"/>
</dbReference>
<dbReference type="Pfam" id="PF18029">
    <property type="entry name" value="Glyoxalase_6"/>
    <property type="match status" value="1"/>
</dbReference>
<dbReference type="InterPro" id="IPR052164">
    <property type="entry name" value="Anthracycline_SecMetBiosynth"/>
</dbReference>
<dbReference type="SUPFAM" id="SSF54593">
    <property type="entry name" value="Glyoxalase/Bleomycin resistance protein/Dihydroxybiphenyl dioxygenase"/>
    <property type="match status" value="2"/>
</dbReference>
<dbReference type="AlphaFoldDB" id="A0A511X695"/>
<dbReference type="RefSeq" id="WP_246789291.1">
    <property type="nucleotide sequence ID" value="NZ_AUBI01000001.1"/>
</dbReference>
<evidence type="ECO:0000313" key="4">
    <source>
        <dbReference type="Proteomes" id="UP000321635"/>
    </source>
</evidence>
<dbReference type="STRING" id="1120919.GCA_000429165_00366"/>
<keyword evidence="1" id="KW-0732">Signal</keyword>
<dbReference type="PROSITE" id="PS51819">
    <property type="entry name" value="VOC"/>
    <property type="match status" value="1"/>
</dbReference>
<dbReference type="CDD" id="cd07247">
    <property type="entry name" value="SgaA_N_like"/>
    <property type="match status" value="1"/>
</dbReference>
<evidence type="ECO:0000256" key="1">
    <source>
        <dbReference type="SAM" id="SignalP"/>
    </source>
</evidence>
<name>A0A511X695_9PROT</name>
<accession>A0A511X695</accession>
<dbReference type="PANTHER" id="PTHR33993">
    <property type="entry name" value="GLYOXALASE-RELATED"/>
    <property type="match status" value="1"/>
</dbReference>
<dbReference type="InterPro" id="IPR029068">
    <property type="entry name" value="Glyas_Bleomycin-R_OHBP_Dase"/>
</dbReference>
<dbReference type="PANTHER" id="PTHR33993:SF14">
    <property type="entry name" value="GB|AAF24581.1"/>
    <property type="match status" value="1"/>
</dbReference>
<evidence type="ECO:0000259" key="2">
    <source>
        <dbReference type="PROSITE" id="PS51819"/>
    </source>
</evidence>
<protein>
    <submittedName>
        <fullName evidence="3">Glyoxalase</fullName>
    </submittedName>
</protein>
<evidence type="ECO:0000313" key="3">
    <source>
        <dbReference type="EMBL" id="GEN58478.1"/>
    </source>
</evidence>
<dbReference type="InterPro" id="IPR041581">
    <property type="entry name" value="Glyoxalase_6"/>
</dbReference>
<proteinExistence type="predicted"/>
<keyword evidence="4" id="KW-1185">Reference proteome</keyword>
<dbReference type="Gene3D" id="3.10.180.10">
    <property type="entry name" value="2,3-Dihydroxybiphenyl 1,2-Dioxygenase, domain 1"/>
    <property type="match status" value="2"/>
</dbReference>
<dbReference type="InterPro" id="IPR037523">
    <property type="entry name" value="VOC_core"/>
</dbReference>
<organism evidence="3 4">
    <name type="scientific">Acetobacter nitrogenifigens DSM 23921 = NBRC 105050</name>
    <dbReference type="NCBI Taxonomy" id="1120919"/>
    <lineage>
        <taxon>Bacteria</taxon>
        <taxon>Pseudomonadati</taxon>
        <taxon>Pseudomonadota</taxon>
        <taxon>Alphaproteobacteria</taxon>
        <taxon>Acetobacterales</taxon>
        <taxon>Acetobacteraceae</taxon>
        <taxon>Acetobacter</taxon>
    </lineage>
</organism>
<comment type="caution">
    <text evidence="3">The sequence shown here is derived from an EMBL/GenBank/DDBJ whole genome shotgun (WGS) entry which is preliminary data.</text>
</comment>
<gene>
    <name evidence="3" type="ORF">ANI02nite_03620</name>
</gene>